<name>A0ABY7NLQ0_9SPHN</name>
<reference evidence="3 4" key="1">
    <citation type="submission" date="2022-12" db="EMBL/GenBank/DDBJ databases">
        <title>Sphingomonas abieness sp. nov., an endophytic bacterium isolated from Abies koreana.</title>
        <authorList>
            <person name="Jiang L."/>
            <person name="Lee J."/>
        </authorList>
    </citation>
    <scope>NUCLEOTIDE SEQUENCE [LARGE SCALE GENOMIC DNA]</scope>
    <source>
        <strain evidence="4">PAMB 00755</strain>
    </source>
</reference>
<dbReference type="Proteomes" id="UP001210865">
    <property type="component" value="Chromosome"/>
</dbReference>
<protein>
    <submittedName>
        <fullName evidence="3">Phosphotransferase</fullName>
    </submittedName>
</protein>
<keyword evidence="4" id="KW-1185">Reference proteome</keyword>
<feature type="domain" description="Aminoglycoside phosphotransferase" evidence="2">
    <location>
        <begin position="57"/>
        <end position="309"/>
    </location>
</feature>
<sequence length="385" mass="41713">MADTHLVHGMGTGLTAPSWPPIRREEAEAILAMFPAAGVLERLEWHSPRPFSSATLARTSTGDVFLKRHHRRLRTPAQLADEHAFMAHLATRGRAVAQPMRTTAGATALAEGEWTWEVHRKAAGRDLYRDRHSWTPFLDLAHAHAAGAELARLHIAAEGFSAPARPRQPLVSSFTILPADDPLAAAEAYVAARPALAGFLAGKAWRADLARLFAALGAEELAPALSAQPPLWTHNDWHPSNLLWDEAGGVATIFDFGLADRTCALHDLATALERTAIRWLELDAGPDAAIAEPDAARALLAGYASVRPLGDEALALLTRLLPLVHVEFALSEADYFRGVLGRDADADLAWQGYLVGHAEWFLSPAGQSLLEAIGPDPAERRRRLP</sequence>
<dbReference type="InterPro" id="IPR050249">
    <property type="entry name" value="Pseudomonas-type_ThrB"/>
</dbReference>
<gene>
    <name evidence="3" type="ORF">PBT88_19370</name>
</gene>
<dbReference type="RefSeq" id="WP_270076926.1">
    <property type="nucleotide sequence ID" value="NZ_CP115174.1"/>
</dbReference>
<proteinExistence type="inferred from homology"/>
<dbReference type="PANTHER" id="PTHR21064">
    <property type="entry name" value="AMINOGLYCOSIDE PHOSPHOTRANSFERASE DOMAIN-CONTAINING PROTEIN-RELATED"/>
    <property type="match status" value="1"/>
</dbReference>
<evidence type="ECO:0000259" key="2">
    <source>
        <dbReference type="Pfam" id="PF01636"/>
    </source>
</evidence>
<dbReference type="PANTHER" id="PTHR21064:SF6">
    <property type="entry name" value="AMINOGLYCOSIDE PHOSPHOTRANSFERASE DOMAIN-CONTAINING PROTEIN"/>
    <property type="match status" value="1"/>
</dbReference>
<comment type="similarity">
    <text evidence="1">Belongs to the pseudomonas-type ThrB family.</text>
</comment>
<dbReference type="Pfam" id="PF01636">
    <property type="entry name" value="APH"/>
    <property type="match status" value="1"/>
</dbReference>
<dbReference type="InterPro" id="IPR002575">
    <property type="entry name" value="Aminoglycoside_PTrfase"/>
</dbReference>
<evidence type="ECO:0000313" key="4">
    <source>
        <dbReference type="Proteomes" id="UP001210865"/>
    </source>
</evidence>
<dbReference type="Gene3D" id="3.90.1200.10">
    <property type="match status" value="1"/>
</dbReference>
<accession>A0ABY7NLQ0</accession>
<organism evidence="3 4">
    <name type="scientific">Sphingomonas abietis</name>
    <dbReference type="NCBI Taxonomy" id="3012344"/>
    <lineage>
        <taxon>Bacteria</taxon>
        <taxon>Pseudomonadati</taxon>
        <taxon>Pseudomonadota</taxon>
        <taxon>Alphaproteobacteria</taxon>
        <taxon>Sphingomonadales</taxon>
        <taxon>Sphingomonadaceae</taxon>
        <taxon>Sphingomonas</taxon>
    </lineage>
</organism>
<dbReference type="SUPFAM" id="SSF56112">
    <property type="entry name" value="Protein kinase-like (PK-like)"/>
    <property type="match status" value="1"/>
</dbReference>
<dbReference type="InterPro" id="IPR011009">
    <property type="entry name" value="Kinase-like_dom_sf"/>
</dbReference>
<evidence type="ECO:0000256" key="1">
    <source>
        <dbReference type="ARBA" id="ARBA00038240"/>
    </source>
</evidence>
<evidence type="ECO:0000313" key="3">
    <source>
        <dbReference type="EMBL" id="WBO22278.1"/>
    </source>
</evidence>
<dbReference type="EMBL" id="CP115174">
    <property type="protein sequence ID" value="WBO22278.1"/>
    <property type="molecule type" value="Genomic_DNA"/>
</dbReference>